<evidence type="ECO:0000313" key="4">
    <source>
        <dbReference type="EnsemblProtists" id="EKX51287"/>
    </source>
</evidence>
<gene>
    <name evidence="3" type="ORF">GUITHDRAFT_103203</name>
</gene>
<reference evidence="5" key="2">
    <citation type="submission" date="2012-11" db="EMBL/GenBank/DDBJ databases">
        <authorList>
            <person name="Kuo A."/>
            <person name="Curtis B.A."/>
            <person name="Tanifuji G."/>
            <person name="Burki F."/>
            <person name="Gruber A."/>
            <person name="Irimia M."/>
            <person name="Maruyama S."/>
            <person name="Arias M.C."/>
            <person name="Ball S.G."/>
            <person name="Gile G.H."/>
            <person name="Hirakawa Y."/>
            <person name="Hopkins J.F."/>
            <person name="Rensing S.A."/>
            <person name="Schmutz J."/>
            <person name="Symeonidi A."/>
            <person name="Elias M."/>
            <person name="Eveleigh R.J."/>
            <person name="Herman E.K."/>
            <person name="Klute M.J."/>
            <person name="Nakayama T."/>
            <person name="Obornik M."/>
            <person name="Reyes-Prieto A."/>
            <person name="Armbrust E.V."/>
            <person name="Aves S.J."/>
            <person name="Beiko R.G."/>
            <person name="Coutinho P."/>
            <person name="Dacks J.B."/>
            <person name="Durnford D.G."/>
            <person name="Fast N.M."/>
            <person name="Green B.R."/>
            <person name="Grisdale C."/>
            <person name="Hempe F."/>
            <person name="Henrissat B."/>
            <person name="Hoppner M.P."/>
            <person name="Ishida K.-I."/>
            <person name="Kim E."/>
            <person name="Koreny L."/>
            <person name="Kroth P.G."/>
            <person name="Liu Y."/>
            <person name="Malik S.-B."/>
            <person name="Maier U.G."/>
            <person name="McRose D."/>
            <person name="Mock T."/>
            <person name="Neilson J.A."/>
            <person name="Onodera N.T."/>
            <person name="Poole A.M."/>
            <person name="Pritham E.J."/>
            <person name="Richards T.A."/>
            <person name="Rocap G."/>
            <person name="Roy S.W."/>
            <person name="Sarai C."/>
            <person name="Schaack S."/>
            <person name="Shirato S."/>
            <person name="Slamovits C.H."/>
            <person name="Spencer D.F."/>
            <person name="Suzuki S."/>
            <person name="Worden A.Z."/>
            <person name="Zauner S."/>
            <person name="Barry K."/>
            <person name="Bell C."/>
            <person name="Bharti A.K."/>
            <person name="Crow J.A."/>
            <person name="Grimwood J."/>
            <person name="Kramer R."/>
            <person name="Lindquist E."/>
            <person name="Lucas S."/>
            <person name="Salamov A."/>
            <person name="McFadden G.I."/>
            <person name="Lane C.E."/>
            <person name="Keeling P.J."/>
            <person name="Gray M.W."/>
            <person name="Grigoriev I.V."/>
            <person name="Archibald J.M."/>
        </authorList>
    </citation>
    <scope>NUCLEOTIDE SEQUENCE</scope>
    <source>
        <strain evidence="5">CCMP2712</strain>
    </source>
</reference>
<keyword evidence="2" id="KW-0732">Signal</keyword>
<dbReference type="EMBL" id="JH992976">
    <property type="protein sequence ID" value="EKX51287.1"/>
    <property type="molecule type" value="Genomic_DNA"/>
</dbReference>
<feature type="compositionally biased region" description="Basic and acidic residues" evidence="1">
    <location>
        <begin position="44"/>
        <end position="55"/>
    </location>
</feature>
<dbReference type="RefSeq" id="XP_005838267.1">
    <property type="nucleotide sequence ID" value="XM_005838210.1"/>
</dbReference>
<evidence type="ECO:0000313" key="5">
    <source>
        <dbReference type="Proteomes" id="UP000011087"/>
    </source>
</evidence>
<feature type="region of interest" description="Disordered" evidence="1">
    <location>
        <begin position="27"/>
        <end position="84"/>
    </location>
</feature>
<dbReference type="HOGENOM" id="CLU_464205_0_0_1"/>
<dbReference type="AlphaFoldDB" id="L1JS83"/>
<proteinExistence type="predicted"/>
<dbReference type="KEGG" id="gtt:GUITHDRAFT_103203"/>
<accession>L1JS83</accession>
<protein>
    <submittedName>
        <fullName evidence="3 4">Uncharacterized protein</fullName>
    </submittedName>
</protein>
<dbReference type="OrthoDB" id="10684971at2759"/>
<sequence length="588" mass="65719">MMPTRARALLMLLLLFVDSRAFAKSCEMPSSTPLSSSGSARISRGKDNQALHRSDASGTERFSKEVRESLNNSLAPEEEEDSWTSNMHKMLKDAALIMSGEVKRRKSAKIPGLISITRGSDLEAPTEKRSDISRLHKKFWSEVNRMRNVSEAYPDVQAEKAKERIVRKTVVNVLNLIAAKKYEEEKKQLLEASAPKPMITDGSKSLGFKGNERFKPVQTDAGGKPKKTKKRKPEDEMIKLLGEFLRDKAKVQALTKQKKDPNNPFLVIRRVTNRYARQVEREQLKEFIKAEEEKKSQKNKPKARSGTEAVQGVRPRAAERPSSMRLRGGGEETSDLQAYLPWSYPSISSWIFAMIKLLSVQLFRSLGFAGKGTHSASAAPQKGLPQHVHDMMNSVSMDSRKLKELKGRRVLVVTNNAVFKESDIQKVFFQGETHLQMIEGVGPVLMHLAASTDLFLVTQFPHSGHDTLTRYMENHTVVNETYPHGSWKDDECEGVVVEALREAGICDAGLNSTHILFCETVEGRGYLGRVLGEYSAENKLALMVDDNPESVGWFQNVCRNTTTIAISTSENQGNFATVSLMCVGAMID</sequence>
<dbReference type="GeneID" id="17307717"/>
<reference evidence="3 5" key="1">
    <citation type="journal article" date="2012" name="Nature">
        <title>Algal genomes reveal evolutionary mosaicism and the fate of nucleomorphs.</title>
        <authorList>
            <consortium name="DOE Joint Genome Institute"/>
            <person name="Curtis B.A."/>
            <person name="Tanifuji G."/>
            <person name="Burki F."/>
            <person name="Gruber A."/>
            <person name="Irimia M."/>
            <person name="Maruyama S."/>
            <person name="Arias M.C."/>
            <person name="Ball S.G."/>
            <person name="Gile G.H."/>
            <person name="Hirakawa Y."/>
            <person name="Hopkins J.F."/>
            <person name="Kuo A."/>
            <person name="Rensing S.A."/>
            <person name="Schmutz J."/>
            <person name="Symeonidi A."/>
            <person name="Elias M."/>
            <person name="Eveleigh R.J."/>
            <person name="Herman E.K."/>
            <person name="Klute M.J."/>
            <person name="Nakayama T."/>
            <person name="Obornik M."/>
            <person name="Reyes-Prieto A."/>
            <person name="Armbrust E.V."/>
            <person name="Aves S.J."/>
            <person name="Beiko R.G."/>
            <person name="Coutinho P."/>
            <person name="Dacks J.B."/>
            <person name="Durnford D.G."/>
            <person name="Fast N.M."/>
            <person name="Green B.R."/>
            <person name="Grisdale C.J."/>
            <person name="Hempel F."/>
            <person name="Henrissat B."/>
            <person name="Hoppner M.P."/>
            <person name="Ishida K."/>
            <person name="Kim E."/>
            <person name="Koreny L."/>
            <person name="Kroth P.G."/>
            <person name="Liu Y."/>
            <person name="Malik S.B."/>
            <person name="Maier U.G."/>
            <person name="McRose D."/>
            <person name="Mock T."/>
            <person name="Neilson J.A."/>
            <person name="Onodera N.T."/>
            <person name="Poole A.M."/>
            <person name="Pritham E.J."/>
            <person name="Richards T.A."/>
            <person name="Rocap G."/>
            <person name="Roy S.W."/>
            <person name="Sarai C."/>
            <person name="Schaack S."/>
            <person name="Shirato S."/>
            <person name="Slamovits C.H."/>
            <person name="Spencer D.F."/>
            <person name="Suzuki S."/>
            <person name="Worden A.Z."/>
            <person name="Zauner S."/>
            <person name="Barry K."/>
            <person name="Bell C."/>
            <person name="Bharti A.K."/>
            <person name="Crow J.A."/>
            <person name="Grimwood J."/>
            <person name="Kramer R."/>
            <person name="Lindquist E."/>
            <person name="Lucas S."/>
            <person name="Salamov A."/>
            <person name="McFadden G.I."/>
            <person name="Lane C.E."/>
            <person name="Keeling P.J."/>
            <person name="Gray M.W."/>
            <person name="Grigoriev I.V."/>
            <person name="Archibald J.M."/>
        </authorList>
    </citation>
    <scope>NUCLEOTIDE SEQUENCE</scope>
    <source>
        <strain evidence="3 5">CCMP2712</strain>
    </source>
</reference>
<evidence type="ECO:0000256" key="2">
    <source>
        <dbReference type="SAM" id="SignalP"/>
    </source>
</evidence>
<feature type="compositionally biased region" description="Low complexity" evidence="1">
    <location>
        <begin position="27"/>
        <end position="39"/>
    </location>
</feature>
<evidence type="ECO:0000256" key="1">
    <source>
        <dbReference type="SAM" id="MobiDB-lite"/>
    </source>
</evidence>
<reference evidence="4" key="3">
    <citation type="submission" date="2015-06" db="UniProtKB">
        <authorList>
            <consortium name="EnsemblProtists"/>
        </authorList>
    </citation>
    <scope>IDENTIFICATION</scope>
</reference>
<dbReference type="EnsemblProtists" id="EKX51287">
    <property type="protein sequence ID" value="EKX51287"/>
    <property type="gene ID" value="GUITHDRAFT_103203"/>
</dbReference>
<feature type="region of interest" description="Disordered" evidence="1">
    <location>
        <begin position="291"/>
        <end position="330"/>
    </location>
</feature>
<dbReference type="PaxDb" id="55529-EKX51287"/>
<feature type="region of interest" description="Disordered" evidence="1">
    <location>
        <begin position="201"/>
        <end position="234"/>
    </location>
</feature>
<dbReference type="Proteomes" id="UP000011087">
    <property type="component" value="Unassembled WGS sequence"/>
</dbReference>
<organism evidence="3">
    <name type="scientific">Guillardia theta (strain CCMP2712)</name>
    <name type="common">Cryptophyte</name>
    <dbReference type="NCBI Taxonomy" id="905079"/>
    <lineage>
        <taxon>Eukaryota</taxon>
        <taxon>Cryptophyceae</taxon>
        <taxon>Pyrenomonadales</taxon>
        <taxon>Geminigeraceae</taxon>
        <taxon>Guillardia</taxon>
    </lineage>
</organism>
<feature type="signal peptide" evidence="2">
    <location>
        <begin position="1"/>
        <end position="23"/>
    </location>
</feature>
<feature type="chain" id="PRO_5008771838" evidence="2">
    <location>
        <begin position="24"/>
        <end position="588"/>
    </location>
</feature>
<name>L1JS83_GUITC</name>
<evidence type="ECO:0000313" key="3">
    <source>
        <dbReference type="EMBL" id="EKX51287.1"/>
    </source>
</evidence>
<keyword evidence="5" id="KW-1185">Reference proteome</keyword>